<accession>A0A7J9LEZ6</accession>
<gene>
    <name evidence="1" type="ORF">Goshw_007833</name>
</gene>
<evidence type="ECO:0000313" key="2">
    <source>
        <dbReference type="Proteomes" id="UP000593576"/>
    </source>
</evidence>
<sequence length="39" mass="4641">MAGELIRLDHKHIFIKQMKMCYIHNMSGPPSPLIEKYLR</sequence>
<proteinExistence type="predicted"/>
<dbReference type="EMBL" id="JABFAF010000006">
    <property type="protein sequence ID" value="MBA0857126.1"/>
    <property type="molecule type" value="Genomic_DNA"/>
</dbReference>
<comment type="caution">
    <text evidence="1">The sequence shown here is derived from an EMBL/GenBank/DDBJ whole genome shotgun (WGS) entry which is preliminary data.</text>
</comment>
<reference evidence="1 2" key="1">
    <citation type="journal article" date="2019" name="Genome Biol. Evol.">
        <title>Insights into the evolution of the New World diploid cottons (Gossypium, subgenus Houzingenia) based on genome sequencing.</title>
        <authorList>
            <person name="Grover C.E."/>
            <person name="Arick M.A. 2nd"/>
            <person name="Thrash A."/>
            <person name="Conover J.L."/>
            <person name="Sanders W.S."/>
            <person name="Peterson D.G."/>
            <person name="Frelichowski J.E."/>
            <person name="Scheffler J.A."/>
            <person name="Scheffler B.E."/>
            <person name="Wendel J.F."/>
        </authorList>
    </citation>
    <scope>NUCLEOTIDE SEQUENCE [LARGE SCALE GENOMIC DNA]</scope>
    <source>
        <strain evidence="1">1</strain>
        <tissue evidence="1">Leaf</tissue>
    </source>
</reference>
<name>A0A7J9LEZ6_GOSSC</name>
<dbReference type="OrthoDB" id="988868at2759"/>
<dbReference type="AlphaFoldDB" id="A0A7J9LEZ6"/>
<organism evidence="1 2">
    <name type="scientific">Gossypium schwendimanii</name>
    <name type="common">Cotton</name>
    <dbReference type="NCBI Taxonomy" id="34291"/>
    <lineage>
        <taxon>Eukaryota</taxon>
        <taxon>Viridiplantae</taxon>
        <taxon>Streptophyta</taxon>
        <taxon>Embryophyta</taxon>
        <taxon>Tracheophyta</taxon>
        <taxon>Spermatophyta</taxon>
        <taxon>Magnoliopsida</taxon>
        <taxon>eudicotyledons</taxon>
        <taxon>Gunneridae</taxon>
        <taxon>Pentapetalae</taxon>
        <taxon>rosids</taxon>
        <taxon>malvids</taxon>
        <taxon>Malvales</taxon>
        <taxon>Malvaceae</taxon>
        <taxon>Malvoideae</taxon>
        <taxon>Gossypium</taxon>
    </lineage>
</organism>
<dbReference type="Proteomes" id="UP000593576">
    <property type="component" value="Unassembled WGS sequence"/>
</dbReference>
<evidence type="ECO:0000313" key="1">
    <source>
        <dbReference type="EMBL" id="MBA0857126.1"/>
    </source>
</evidence>
<protein>
    <submittedName>
        <fullName evidence="1">Uncharacterized protein</fullName>
    </submittedName>
</protein>
<keyword evidence="2" id="KW-1185">Reference proteome</keyword>